<gene>
    <name evidence="3" type="ORF">GCM10022223_13960</name>
</gene>
<proteinExistence type="predicted"/>
<dbReference type="Pfam" id="PF11350">
    <property type="entry name" value="DUF3152"/>
    <property type="match status" value="1"/>
</dbReference>
<dbReference type="InterPro" id="IPR022603">
    <property type="entry name" value="DUF3152"/>
</dbReference>
<evidence type="ECO:0000313" key="4">
    <source>
        <dbReference type="Proteomes" id="UP001501074"/>
    </source>
</evidence>
<sequence length="252" mass="26941">MAPVLTSRLLRPVAVSCLALAMVVMSVAACPVASAAGARSVASMPVGRKATITYPQKGPQAYRVASGRSRIAGTHGPLLRYRVALEKGITGITARKFARRVVATLSDGRSWVGTGQVRLQRVPKTVAADFTIYLVTPQTRDALCGDATRSDPDRYTSCRNGNRVVLNVARWVHGVPGYGAGLGRYRAYMINHETGHRLGHHHEKCPGAGRPAPVMQQQSLGLHGCTANAWPRVNGKPYRGPAGAYDDPIPQA</sequence>
<evidence type="ECO:0000313" key="3">
    <source>
        <dbReference type="EMBL" id="GAA3599682.1"/>
    </source>
</evidence>
<keyword evidence="1" id="KW-0732">Signal</keyword>
<dbReference type="RefSeq" id="WP_231489037.1">
    <property type="nucleotide sequence ID" value="NZ_BAAAZO010000002.1"/>
</dbReference>
<protein>
    <submittedName>
        <fullName evidence="3">DUF3152 domain-containing protein</fullName>
    </submittedName>
</protein>
<name>A0ABP6Z7Q2_9ACTN</name>
<reference evidence="4" key="1">
    <citation type="journal article" date="2019" name="Int. J. Syst. Evol. Microbiol.">
        <title>The Global Catalogue of Microorganisms (GCM) 10K type strain sequencing project: providing services to taxonomists for standard genome sequencing and annotation.</title>
        <authorList>
            <consortium name="The Broad Institute Genomics Platform"/>
            <consortium name="The Broad Institute Genome Sequencing Center for Infectious Disease"/>
            <person name="Wu L."/>
            <person name="Ma J."/>
        </authorList>
    </citation>
    <scope>NUCLEOTIDE SEQUENCE [LARGE SCALE GENOMIC DNA]</scope>
    <source>
        <strain evidence="4">JCM 16902</strain>
    </source>
</reference>
<feature type="domain" description="DUF3152" evidence="2">
    <location>
        <begin position="53"/>
        <end position="223"/>
    </location>
</feature>
<evidence type="ECO:0000256" key="1">
    <source>
        <dbReference type="SAM" id="SignalP"/>
    </source>
</evidence>
<feature type="signal peptide" evidence="1">
    <location>
        <begin position="1"/>
        <end position="35"/>
    </location>
</feature>
<accession>A0ABP6Z7Q2</accession>
<dbReference type="EMBL" id="BAAAZO010000002">
    <property type="protein sequence ID" value="GAA3599682.1"/>
    <property type="molecule type" value="Genomic_DNA"/>
</dbReference>
<evidence type="ECO:0000259" key="2">
    <source>
        <dbReference type="Pfam" id="PF11350"/>
    </source>
</evidence>
<comment type="caution">
    <text evidence="3">The sequence shown here is derived from an EMBL/GenBank/DDBJ whole genome shotgun (WGS) entry which is preliminary data.</text>
</comment>
<dbReference type="SUPFAM" id="SSF55486">
    <property type="entry name" value="Metalloproteases ('zincins'), catalytic domain"/>
    <property type="match status" value="1"/>
</dbReference>
<keyword evidence="4" id="KW-1185">Reference proteome</keyword>
<dbReference type="Proteomes" id="UP001501074">
    <property type="component" value="Unassembled WGS sequence"/>
</dbReference>
<organism evidence="3 4">
    <name type="scientific">Kineosporia mesophila</name>
    <dbReference type="NCBI Taxonomy" id="566012"/>
    <lineage>
        <taxon>Bacteria</taxon>
        <taxon>Bacillati</taxon>
        <taxon>Actinomycetota</taxon>
        <taxon>Actinomycetes</taxon>
        <taxon>Kineosporiales</taxon>
        <taxon>Kineosporiaceae</taxon>
        <taxon>Kineosporia</taxon>
    </lineage>
</organism>
<feature type="chain" id="PRO_5045160507" evidence="1">
    <location>
        <begin position="36"/>
        <end position="252"/>
    </location>
</feature>